<gene>
    <name evidence="2" type="ORF">TCHU04912_LOCUS7811</name>
</gene>
<name>A0A7S1X2F8_9CHLO</name>
<reference evidence="2" key="1">
    <citation type="submission" date="2021-01" db="EMBL/GenBank/DDBJ databases">
        <authorList>
            <person name="Corre E."/>
            <person name="Pelletier E."/>
            <person name="Niang G."/>
            <person name="Scheremetjew M."/>
            <person name="Finn R."/>
            <person name="Kale V."/>
            <person name="Holt S."/>
            <person name="Cochrane G."/>
            <person name="Meng A."/>
            <person name="Brown T."/>
            <person name="Cohen L."/>
        </authorList>
    </citation>
    <scope>NUCLEOTIDE SEQUENCE</scope>
    <source>
        <strain evidence="2">PLY429</strain>
    </source>
</reference>
<feature type="region of interest" description="Disordered" evidence="1">
    <location>
        <begin position="206"/>
        <end position="243"/>
    </location>
</feature>
<protein>
    <submittedName>
        <fullName evidence="2">Uncharacterized protein</fullName>
    </submittedName>
</protein>
<organism evidence="2">
    <name type="scientific">Tetraselmis chuii</name>
    <dbReference type="NCBI Taxonomy" id="63592"/>
    <lineage>
        <taxon>Eukaryota</taxon>
        <taxon>Viridiplantae</taxon>
        <taxon>Chlorophyta</taxon>
        <taxon>core chlorophytes</taxon>
        <taxon>Chlorodendrophyceae</taxon>
        <taxon>Chlorodendrales</taxon>
        <taxon>Chlorodendraceae</taxon>
        <taxon>Tetraselmis</taxon>
    </lineage>
</organism>
<feature type="compositionally biased region" description="Low complexity" evidence="1">
    <location>
        <begin position="218"/>
        <end position="233"/>
    </location>
</feature>
<proteinExistence type="predicted"/>
<evidence type="ECO:0000313" key="2">
    <source>
        <dbReference type="EMBL" id="CAD9205575.1"/>
    </source>
</evidence>
<accession>A0A7S1X2F8</accession>
<sequence>MALVFDAKYRAEVERRQRAESVRSWIDDWRARTGVKHITSAGVPADASKAVDGSRAGGSASEAIIPKEREELMASLSATAVFDSSFEDEGYNRNWLGWEQEGPSKSWDDSSEPLASGMDIGYKDIINSAEELAMTGGSRTAVFHLFDKLVPDPDSDLRFLHRSQSNILISIDDDDDYFEREAYVDAVTPLDERLFVGSDIAVTRLSKGRRKSSGSGSGASPPSSDSGPPGSHSSLDRQRKRQA</sequence>
<evidence type="ECO:0000256" key="1">
    <source>
        <dbReference type="SAM" id="MobiDB-lite"/>
    </source>
</evidence>
<dbReference type="AlphaFoldDB" id="A0A7S1X2F8"/>
<dbReference type="EMBL" id="HBGG01015293">
    <property type="protein sequence ID" value="CAD9205575.1"/>
    <property type="molecule type" value="Transcribed_RNA"/>
</dbReference>